<dbReference type="Proteomes" id="UP000672032">
    <property type="component" value="Chromosome 2"/>
</dbReference>
<feature type="compositionally biased region" description="Basic and acidic residues" evidence="1">
    <location>
        <begin position="258"/>
        <end position="275"/>
    </location>
</feature>
<proteinExistence type="predicted"/>
<feature type="region of interest" description="Disordered" evidence="1">
    <location>
        <begin position="1"/>
        <end position="65"/>
    </location>
</feature>
<evidence type="ECO:0000313" key="2">
    <source>
        <dbReference type="EMBL" id="QSZ31352.1"/>
    </source>
</evidence>
<feature type="compositionally biased region" description="Acidic residues" evidence="1">
    <location>
        <begin position="183"/>
        <end position="200"/>
    </location>
</feature>
<evidence type="ECO:0000313" key="3">
    <source>
        <dbReference type="Proteomes" id="UP000672032"/>
    </source>
</evidence>
<name>A0A8A3P2T8_9HELO</name>
<organism evidence="2 3">
    <name type="scientific">Monilinia vaccinii-corymbosi</name>
    <dbReference type="NCBI Taxonomy" id="61207"/>
    <lineage>
        <taxon>Eukaryota</taxon>
        <taxon>Fungi</taxon>
        <taxon>Dikarya</taxon>
        <taxon>Ascomycota</taxon>
        <taxon>Pezizomycotina</taxon>
        <taxon>Leotiomycetes</taxon>
        <taxon>Helotiales</taxon>
        <taxon>Sclerotiniaceae</taxon>
        <taxon>Monilinia</taxon>
    </lineage>
</organism>
<feature type="region of interest" description="Disordered" evidence="1">
    <location>
        <begin position="157"/>
        <end position="299"/>
    </location>
</feature>
<dbReference type="EMBL" id="CP063406">
    <property type="protein sequence ID" value="QSZ31352.1"/>
    <property type="molecule type" value="Genomic_DNA"/>
</dbReference>
<feature type="compositionally biased region" description="Polar residues" evidence="1">
    <location>
        <begin position="237"/>
        <end position="257"/>
    </location>
</feature>
<sequence>MCKGQNMGHLPRDAATDLQANTSAGPPADPSAAQEVAIRATAPKGVMVSDSISADDARDASLPTRSISGRREILRTVADATTRPTSTPTLAIRTPHALTSRKPDETRILELFDMMAVKDNTVKKSNGSLSEYEPSILDRISSFLGYDDQANLREAITGEKDVDEDADLDGDLPPSKREKARLEEEDGEEDREYEGDDEEEASRSNSGVGSVENDAASDRGGNSYRSRRSDSGYGSNDMTQNVYESLSPSPSSGQEQTAKLEGKLQEGKLQDKDSQSEETETAYLASDEMNSEFSKIEVDSDIQDLEKIDESLLDDFWGLNVDKSRDGSSKGSEGWENPLSDDSLEILGTDNARYLQAKIISIEKEPEPEQRRKRRYRTSSDFFGGGILRSGIGSSLYLDNRGIETQKGKGGKIQNGKMRRVERGGVERELLGQTQWRDVDLDLEDDEVGEKGEKAQKVKKTYAETAELGVVVQGEVKMFRET</sequence>
<feature type="region of interest" description="Disordered" evidence="1">
    <location>
        <begin position="319"/>
        <end position="343"/>
    </location>
</feature>
<accession>A0A8A3P2T8</accession>
<feature type="compositionally biased region" description="Acidic residues" evidence="1">
    <location>
        <begin position="161"/>
        <end position="170"/>
    </location>
</feature>
<evidence type="ECO:0000256" key="1">
    <source>
        <dbReference type="SAM" id="MobiDB-lite"/>
    </source>
</evidence>
<protein>
    <submittedName>
        <fullName evidence="2">Uncharacterized protein</fullName>
    </submittedName>
</protein>
<gene>
    <name evidence="2" type="ORF">DSL72_000915</name>
</gene>
<reference evidence="2" key="1">
    <citation type="submission" date="2020-10" db="EMBL/GenBank/DDBJ databases">
        <title>Genome Sequence of Monilinia vaccinii-corymbosi Sheds Light on Mummy Berry Disease Infection of Blueberry and Mating Type.</title>
        <authorList>
            <person name="Yow A.G."/>
            <person name="Zhang Y."/>
            <person name="Bansal K."/>
            <person name="Eacker S.M."/>
            <person name="Sullivan S."/>
            <person name="Liachko I."/>
            <person name="Cubeta M.A."/>
            <person name="Rollins J.A."/>
            <person name="Ashrafi H."/>
        </authorList>
    </citation>
    <scope>NUCLEOTIDE SEQUENCE</scope>
    <source>
        <strain evidence="2">RL-1</strain>
    </source>
</reference>
<dbReference type="AlphaFoldDB" id="A0A8A3P2T8"/>
<keyword evidence="3" id="KW-1185">Reference proteome</keyword>